<reference evidence="1 2" key="1">
    <citation type="submission" date="2023-07" db="EMBL/GenBank/DDBJ databases">
        <title>Sequencing the genomes of 1000 actinobacteria strains.</title>
        <authorList>
            <person name="Klenk H.-P."/>
        </authorList>
    </citation>
    <scope>NUCLEOTIDE SEQUENCE [LARGE SCALE GENOMIC DNA]</scope>
    <source>
        <strain evidence="1 2">DSM 46740</strain>
    </source>
</reference>
<name>A0ABT9QVL7_9ACTN</name>
<comment type="caution">
    <text evidence="1">The sequence shown here is derived from an EMBL/GenBank/DDBJ whole genome shotgun (WGS) entry which is preliminary data.</text>
</comment>
<gene>
    <name evidence="1" type="ORF">J2853_009280</name>
</gene>
<dbReference type="EMBL" id="JAUSQU010000001">
    <property type="protein sequence ID" value="MDP9850069.1"/>
    <property type="molecule type" value="Genomic_DNA"/>
</dbReference>
<accession>A0ABT9QVL7</accession>
<protein>
    <submittedName>
        <fullName evidence="1">Uncharacterized protein</fullName>
    </submittedName>
</protein>
<proteinExistence type="predicted"/>
<evidence type="ECO:0000313" key="2">
    <source>
        <dbReference type="Proteomes" id="UP001225356"/>
    </source>
</evidence>
<evidence type="ECO:0000313" key="1">
    <source>
        <dbReference type="EMBL" id="MDP9850069.1"/>
    </source>
</evidence>
<dbReference type="Proteomes" id="UP001225356">
    <property type="component" value="Unassembled WGS sequence"/>
</dbReference>
<organism evidence="1 2">
    <name type="scientific">Streptosporangium lutulentum</name>
    <dbReference type="NCBI Taxonomy" id="1461250"/>
    <lineage>
        <taxon>Bacteria</taxon>
        <taxon>Bacillati</taxon>
        <taxon>Actinomycetota</taxon>
        <taxon>Actinomycetes</taxon>
        <taxon>Streptosporangiales</taxon>
        <taxon>Streptosporangiaceae</taxon>
        <taxon>Streptosporangium</taxon>
    </lineage>
</organism>
<dbReference type="RefSeq" id="WP_307568270.1">
    <property type="nucleotide sequence ID" value="NZ_JAUSQU010000001.1"/>
</dbReference>
<sequence length="102" mass="11340">MITPPEVTVDAVGRRRSGQGFQTLAGEYALFAAGLRSRWNDESPLPYEEFAGPYRDLRRTLLEGCERLGEDLCHTGDGQIVMAARNEHVEHLGVTNVLRVQA</sequence>
<keyword evidence="2" id="KW-1185">Reference proteome</keyword>